<dbReference type="KEGG" id="kal:KALB_5027"/>
<proteinExistence type="predicted"/>
<gene>
    <name evidence="3" type="ORF">KALB_5027</name>
</gene>
<evidence type="ECO:0000259" key="2">
    <source>
        <dbReference type="Pfam" id="PF09362"/>
    </source>
</evidence>
<dbReference type="EMBL" id="CP007155">
    <property type="protein sequence ID" value="AHH98389.1"/>
    <property type="molecule type" value="Genomic_DNA"/>
</dbReference>
<protein>
    <recommendedName>
        <fullName evidence="2">DUF1996 domain-containing protein</fullName>
    </recommendedName>
</protein>
<dbReference type="STRING" id="1449976.KALB_5027"/>
<accession>W5WJP6</accession>
<sequence length="343" mass="36902">MFNHLGAYLTPARRRWLALGLTFVTVATMGGAIALTARSSDAAPAVPGLWAGRTDASFQAICTWSHRNDDDPIVFPGERGKSHTHDFYGNRQTDAFSTADTLRGGGTTCNNPFDKAGYWVANLRKDGQPLTARTMITTYQARFKRRVQPFPPGLKILSGNANTRGPQALSTVEWSCNDDLSHASASVIPDCPEDGHPLTMTVWFPDCWNGSDLDSPNHISHMAFSRDGRCPADHPVPVPGLKETVFWPDQKSGRGLSLASGGTMTGHADFVNSWDQAGHAAFVTQFLDVLNPGNPLGTVLDGPLRNAIGRTAGPANRPRSTEAEDQAALSMQPMSMPGMAMGN</sequence>
<keyword evidence="4" id="KW-1185">Reference proteome</keyword>
<feature type="domain" description="DUF1996" evidence="2">
    <location>
        <begin position="71"/>
        <end position="274"/>
    </location>
</feature>
<dbReference type="Pfam" id="PF09362">
    <property type="entry name" value="DUF1996"/>
    <property type="match status" value="1"/>
</dbReference>
<dbReference type="PANTHER" id="PTHR43662">
    <property type="match status" value="1"/>
</dbReference>
<dbReference type="HOGENOM" id="CLU_063460_0_0_11"/>
<evidence type="ECO:0000256" key="1">
    <source>
        <dbReference type="SAM" id="MobiDB-lite"/>
    </source>
</evidence>
<reference evidence="3 4" key="1">
    <citation type="journal article" date="2014" name="BMC Genomics">
        <title>Complete genome sequence of producer of the glycopeptide antibiotic Aculeximycin Kutzneria albida DSM 43870T, a representative of minor genus of Pseudonocardiaceae.</title>
        <authorList>
            <person name="Rebets Y."/>
            <person name="Tokovenko B."/>
            <person name="Lushchyk I."/>
            <person name="Ruckert C."/>
            <person name="Zaburannyi N."/>
            <person name="Bechthold A."/>
            <person name="Kalinowski J."/>
            <person name="Luzhetskyy A."/>
        </authorList>
    </citation>
    <scope>NUCLEOTIDE SEQUENCE [LARGE SCALE GENOMIC DNA]</scope>
    <source>
        <strain evidence="3">DSM 43870</strain>
    </source>
</reference>
<evidence type="ECO:0000313" key="4">
    <source>
        <dbReference type="Proteomes" id="UP000019225"/>
    </source>
</evidence>
<dbReference type="AlphaFoldDB" id="W5WJP6"/>
<feature type="region of interest" description="Disordered" evidence="1">
    <location>
        <begin position="308"/>
        <end position="328"/>
    </location>
</feature>
<dbReference type="PANTHER" id="PTHR43662:SF3">
    <property type="entry name" value="DOMAIN PROTEIN, PUTATIVE (AFU_ORTHOLOGUE AFUA_6G11970)-RELATED"/>
    <property type="match status" value="1"/>
</dbReference>
<organism evidence="3 4">
    <name type="scientific">Kutzneria albida DSM 43870</name>
    <dbReference type="NCBI Taxonomy" id="1449976"/>
    <lineage>
        <taxon>Bacteria</taxon>
        <taxon>Bacillati</taxon>
        <taxon>Actinomycetota</taxon>
        <taxon>Actinomycetes</taxon>
        <taxon>Pseudonocardiales</taxon>
        <taxon>Pseudonocardiaceae</taxon>
        <taxon>Kutzneria</taxon>
    </lineage>
</organism>
<dbReference type="eggNOG" id="ENOG502Z890">
    <property type="taxonomic scope" value="Bacteria"/>
</dbReference>
<name>W5WJP6_9PSEU</name>
<dbReference type="InterPro" id="IPR018535">
    <property type="entry name" value="DUF1996"/>
</dbReference>
<dbReference type="Proteomes" id="UP000019225">
    <property type="component" value="Chromosome"/>
</dbReference>
<evidence type="ECO:0000313" key="3">
    <source>
        <dbReference type="EMBL" id="AHH98389.1"/>
    </source>
</evidence>